<feature type="domain" description="Pyridoxamine 5'-phosphate oxidase N-terminal" evidence="8">
    <location>
        <begin position="34"/>
        <end position="154"/>
    </location>
</feature>
<comment type="cofactor">
    <cofactor evidence="6 7">
        <name>FMN</name>
        <dbReference type="ChEBI" id="CHEBI:58210"/>
    </cofactor>
    <text evidence="6 7">Binds 1 FMN per subunit.</text>
</comment>
<feature type="binding site" evidence="6">
    <location>
        <position position="62"/>
    </location>
    <ligand>
        <name>substrate</name>
    </ligand>
</feature>
<dbReference type="Gene3D" id="2.30.110.10">
    <property type="entry name" value="Electron Transport, Fmn-binding Protein, Chain A"/>
    <property type="match status" value="1"/>
</dbReference>
<comment type="caution">
    <text evidence="6">Lacks conserved residue(s) required for the propagation of feature annotation.</text>
</comment>
<dbReference type="InterPro" id="IPR011576">
    <property type="entry name" value="Pyridox_Oxase_N"/>
</dbReference>
<gene>
    <name evidence="6 10" type="primary">pdxH</name>
    <name evidence="10" type="ORF">GTQ45_10445</name>
</gene>
<comment type="function">
    <text evidence="6">Catalyzes the oxidation of either pyridoxine 5'-phosphate (PNP) or pyridoxamine 5'-phosphate (PMP) into pyridoxal 5'-phosphate (PLP).</text>
</comment>
<dbReference type="UniPathway" id="UPA01068">
    <property type="reaction ID" value="UER00304"/>
</dbReference>
<evidence type="ECO:0000256" key="2">
    <source>
        <dbReference type="ARBA" id="ARBA00022630"/>
    </source>
</evidence>
<dbReference type="Proteomes" id="UP000470384">
    <property type="component" value="Unassembled WGS sequence"/>
</dbReference>
<comment type="catalytic activity">
    <reaction evidence="6">
        <text>pyridoxamine 5'-phosphate + O2 + H2O = pyridoxal 5'-phosphate + H2O2 + NH4(+)</text>
        <dbReference type="Rhea" id="RHEA:15817"/>
        <dbReference type="ChEBI" id="CHEBI:15377"/>
        <dbReference type="ChEBI" id="CHEBI:15379"/>
        <dbReference type="ChEBI" id="CHEBI:16240"/>
        <dbReference type="ChEBI" id="CHEBI:28938"/>
        <dbReference type="ChEBI" id="CHEBI:58451"/>
        <dbReference type="ChEBI" id="CHEBI:597326"/>
        <dbReference type="EC" id="1.4.3.5"/>
    </reaction>
</comment>
<dbReference type="EC" id="1.4.3.5" evidence="6"/>
<evidence type="ECO:0000313" key="10">
    <source>
        <dbReference type="EMBL" id="NBG96151.1"/>
    </source>
</evidence>
<feature type="binding site" evidence="6 7">
    <location>
        <begin position="72"/>
        <end position="73"/>
    </location>
    <ligand>
        <name>FMN</name>
        <dbReference type="ChEBI" id="CHEBI:58210"/>
    </ligand>
</feature>
<comment type="similarity">
    <text evidence="1 6">Belongs to the pyridoxamine 5'-phosphate oxidase family.</text>
</comment>
<evidence type="ECO:0000256" key="1">
    <source>
        <dbReference type="ARBA" id="ARBA00007301"/>
    </source>
</evidence>
<keyword evidence="4 6" id="KW-0560">Oxidoreductase</keyword>
<dbReference type="InterPro" id="IPR000659">
    <property type="entry name" value="Pyridox_Oxase"/>
</dbReference>
<dbReference type="InterPro" id="IPR019576">
    <property type="entry name" value="Pyridoxamine_oxidase_dimer_C"/>
</dbReference>
<sequence length="214" mass="24600">MTTPDQHAEQDADEIFTSQDPMALFDEWMATAGKSELNDPNAMALATVDEDGLPDVRMVLLKGADKAGFVFYTNLESAKGRELAASGKAALCFHWKSLRRQIRVRGPVERVTDAEADAYYDSRARDSRIGAWASRQSRPLESRFELEKEVARYAAKYAIGHVPRPPHWSGFRILPQQIEFWRDRPFRLHDRLVFRRSGDLTAENWNWTTERLFP</sequence>
<keyword evidence="5 6" id="KW-0664">Pyridoxine biosynthesis</keyword>
<proteinExistence type="inferred from homology"/>
<dbReference type="HAMAP" id="MF_01629">
    <property type="entry name" value="PdxH"/>
    <property type="match status" value="1"/>
</dbReference>
<evidence type="ECO:0000256" key="7">
    <source>
        <dbReference type="PIRSR" id="PIRSR000190-2"/>
    </source>
</evidence>
<dbReference type="GeneID" id="300655299"/>
<dbReference type="PIRSF" id="PIRSF000190">
    <property type="entry name" value="Pyd_amn-ph_oxd"/>
    <property type="match status" value="1"/>
</dbReference>
<dbReference type="AlphaFoldDB" id="A0A845QDM6"/>
<accession>A0A845QDM6</accession>
<name>A0A845QDM6_9HYPH</name>
<organism evidence="10 11">
    <name type="scientific">Pyruvatibacter mobilis</name>
    <dbReference type="NCBI Taxonomy" id="1712261"/>
    <lineage>
        <taxon>Bacteria</taxon>
        <taxon>Pseudomonadati</taxon>
        <taxon>Pseudomonadota</taxon>
        <taxon>Alphaproteobacteria</taxon>
        <taxon>Hyphomicrobiales</taxon>
        <taxon>Parvibaculaceae</taxon>
        <taxon>Pyruvatibacter</taxon>
    </lineage>
</organism>
<keyword evidence="3 6" id="KW-0288">FMN</keyword>
<feature type="binding site" evidence="6">
    <location>
        <begin position="187"/>
        <end position="189"/>
    </location>
    <ligand>
        <name>substrate</name>
    </ligand>
</feature>
<comment type="pathway">
    <text evidence="6">Cofactor metabolism; pyridoxal 5'-phosphate salvage; pyridoxal 5'-phosphate from pyridoxamine 5'-phosphate: step 1/1.</text>
</comment>
<evidence type="ECO:0000259" key="8">
    <source>
        <dbReference type="Pfam" id="PF01243"/>
    </source>
</evidence>
<evidence type="ECO:0000256" key="6">
    <source>
        <dbReference type="HAMAP-Rule" id="MF_01629"/>
    </source>
</evidence>
<reference evidence="10 11" key="1">
    <citation type="journal article" date="2016" name="Int. J. Syst. Evol. Microbiol.">
        <title>Pyruvatibacter mobilis gen. nov., sp. nov., a marine bacterium from the culture broth of Picochlorum sp. 122.</title>
        <authorList>
            <person name="Wang G."/>
            <person name="Tang M."/>
            <person name="Wu H."/>
            <person name="Dai S."/>
            <person name="Li T."/>
            <person name="Chen C."/>
            <person name="He H."/>
            <person name="Fan J."/>
            <person name="Xiang W."/>
            <person name="Li X."/>
        </authorList>
    </citation>
    <scope>NUCLEOTIDE SEQUENCE [LARGE SCALE GENOMIC DNA]</scope>
    <source>
        <strain evidence="10 11">GYP-11</strain>
    </source>
</reference>
<dbReference type="GO" id="GO:0004733">
    <property type="term" value="F:pyridoxamine phosphate oxidase activity"/>
    <property type="evidence" value="ECO:0007669"/>
    <property type="project" value="UniProtKB-UniRule"/>
</dbReference>
<feature type="domain" description="Pyridoxine 5'-phosphate oxidase dimerisation C-terminal" evidence="9">
    <location>
        <begin position="168"/>
        <end position="214"/>
    </location>
</feature>
<dbReference type="Pfam" id="PF01243">
    <property type="entry name" value="PNPOx_N"/>
    <property type="match status" value="1"/>
</dbReference>
<feature type="binding site" evidence="6 7">
    <location>
        <position position="191"/>
    </location>
    <ligand>
        <name>FMN</name>
        <dbReference type="ChEBI" id="CHEBI:58210"/>
    </ligand>
</feature>
<comment type="catalytic activity">
    <reaction evidence="6">
        <text>pyridoxine 5'-phosphate + O2 = pyridoxal 5'-phosphate + H2O2</text>
        <dbReference type="Rhea" id="RHEA:15149"/>
        <dbReference type="ChEBI" id="CHEBI:15379"/>
        <dbReference type="ChEBI" id="CHEBI:16240"/>
        <dbReference type="ChEBI" id="CHEBI:58589"/>
        <dbReference type="ChEBI" id="CHEBI:597326"/>
        <dbReference type="EC" id="1.4.3.5"/>
    </reaction>
</comment>
<keyword evidence="11" id="KW-1185">Reference proteome</keyword>
<feature type="binding site" evidence="6">
    <location>
        <position position="119"/>
    </location>
    <ligand>
        <name>substrate</name>
    </ligand>
</feature>
<protein>
    <recommendedName>
        <fullName evidence="6">Pyridoxine/pyridoxamine 5'-phosphate oxidase</fullName>
        <ecNumber evidence="6">1.4.3.5</ecNumber>
    </recommendedName>
    <alternativeName>
        <fullName evidence="6">PNP/PMP oxidase</fullName>
        <shortName evidence="6">PNPOx</shortName>
    </alternativeName>
    <alternativeName>
        <fullName evidence="6">Pyridoxal 5'-phosphate synthase</fullName>
    </alternativeName>
</protein>
<dbReference type="SUPFAM" id="SSF50475">
    <property type="entry name" value="FMN-binding split barrel"/>
    <property type="match status" value="1"/>
</dbReference>
<evidence type="ECO:0000259" key="9">
    <source>
        <dbReference type="Pfam" id="PF10590"/>
    </source>
</evidence>
<dbReference type="InterPro" id="IPR012349">
    <property type="entry name" value="Split_barrel_FMN-bd"/>
</dbReference>
<dbReference type="InterPro" id="IPR019740">
    <property type="entry name" value="Pyridox_Oxase_CS"/>
</dbReference>
<evidence type="ECO:0000256" key="3">
    <source>
        <dbReference type="ARBA" id="ARBA00022643"/>
    </source>
</evidence>
<dbReference type="EMBL" id="WXYQ01000007">
    <property type="protein sequence ID" value="NBG96151.1"/>
    <property type="molecule type" value="Genomic_DNA"/>
</dbReference>
<dbReference type="PANTHER" id="PTHR10851">
    <property type="entry name" value="PYRIDOXINE-5-PHOSPHATE OXIDASE"/>
    <property type="match status" value="1"/>
</dbReference>
<evidence type="ECO:0000256" key="4">
    <source>
        <dbReference type="ARBA" id="ARBA00023002"/>
    </source>
</evidence>
<dbReference type="GO" id="GO:0008615">
    <property type="term" value="P:pyridoxine biosynthetic process"/>
    <property type="evidence" value="ECO:0007669"/>
    <property type="project" value="UniProtKB-UniRule"/>
</dbReference>
<dbReference type="NCBIfam" id="NF004231">
    <property type="entry name" value="PRK05679.1"/>
    <property type="match status" value="1"/>
</dbReference>
<dbReference type="PANTHER" id="PTHR10851:SF0">
    <property type="entry name" value="PYRIDOXINE-5'-PHOSPHATE OXIDASE"/>
    <property type="match status" value="1"/>
</dbReference>
<dbReference type="PROSITE" id="PS01064">
    <property type="entry name" value="PYRIDOX_OXIDASE"/>
    <property type="match status" value="1"/>
</dbReference>
<feature type="binding site" evidence="6 7">
    <location>
        <position position="101"/>
    </location>
    <ligand>
        <name>FMN</name>
        <dbReference type="ChEBI" id="CHEBI:58210"/>
    </ligand>
</feature>
<evidence type="ECO:0000313" key="11">
    <source>
        <dbReference type="Proteomes" id="UP000470384"/>
    </source>
</evidence>
<feature type="binding site" evidence="6 7">
    <location>
        <begin position="57"/>
        <end position="62"/>
    </location>
    <ligand>
        <name>FMN</name>
        <dbReference type="ChEBI" id="CHEBI:58210"/>
    </ligand>
</feature>
<keyword evidence="2 6" id="KW-0285">Flavoprotein</keyword>
<comment type="caution">
    <text evidence="10">The sequence shown here is derived from an EMBL/GenBank/DDBJ whole genome shotgun (WGS) entry which is preliminary data.</text>
</comment>
<dbReference type="Pfam" id="PF10590">
    <property type="entry name" value="PNP_phzG_C"/>
    <property type="match status" value="1"/>
</dbReference>
<feature type="binding site" evidence="6">
    <location>
        <position position="123"/>
    </location>
    <ligand>
        <name>substrate</name>
    </ligand>
</feature>
<feature type="binding site" evidence="6">
    <location>
        <position position="127"/>
    </location>
    <ligand>
        <name>substrate</name>
    </ligand>
</feature>
<dbReference type="RefSeq" id="WP_027840349.1">
    <property type="nucleotide sequence ID" value="NZ_BMHN01000001.1"/>
</dbReference>
<comment type="pathway">
    <text evidence="6">Cofactor metabolism; pyridoxal 5'-phosphate salvage; pyridoxal 5'-phosphate from pyridoxine 5'-phosphate: step 1/1.</text>
</comment>
<comment type="subunit">
    <text evidence="6">Homodimer.</text>
</comment>
<feature type="binding site" evidence="6 7">
    <location>
        <position position="79"/>
    </location>
    <ligand>
        <name>FMN</name>
        <dbReference type="ChEBI" id="CHEBI:58210"/>
    </ligand>
</feature>
<dbReference type="NCBIfam" id="TIGR00558">
    <property type="entry name" value="pdxH"/>
    <property type="match status" value="1"/>
</dbReference>
<feature type="binding site" evidence="6 7">
    <location>
        <position position="181"/>
    </location>
    <ligand>
        <name>FMN</name>
        <dbReference type="ChEBI" id="CHEBI:58210"/>
    </ligand>
</feature>
<evidence type="ECO:0000256" key="5">
    <source>
        <dbReference type="ARBA" id="ARBA00023096"/>
    </source>
</evidence>
<dbReference type="OrthoDB" id="9780392at2"/>
<dbReference type="GO" id="GO:0010181">
    <property type="term" value="F:FMN binding"/>
    <property type="evidence" value="ECO:0007669"/>
    <property type="project" value="UniProtKB-UniRule"/>
</dbReference>
<feature type="binding site" evidence="6 7">
    <location>
        <begin position="136"/>
        <end position="137"/>
    </location>
    <ligand>
        <name>FMN</name>
        <dbReference type="ChEBI" id="CHEBI:58210"/>
    </ligand>
</feature>